<feature type="signal peptide" evidence="1">
    <location>
        <begin position="1"/>
        <end position="28"/>
    </location>
</feature>
<dbReference type="EMBL" id="JAVRFI010000013">
    <property type="protein sequence ID" value="MDT0451496.1"/>
    <property type="molecule type" value="Genomic_DNA"/>
</dbReference>
<sequence length="154" mass="15731">MNRKSLRIAAATAMAAISLGVAIPAANAVEAHRNTASVSTLTISEVQLTALKAANPRSATNGEAGISAAELAALTAAANAGEGQEMFGGKIDAIIALLKKSPGLFKAAVNAAKKGAGAFKDWVDGLSDWNPVKWTLQALPGEAMIELVRYLSGM</sequence>
<keyword evidence="3" id="KW-1185">Reference proteome</keyword>
<evidence type="ECO:0000256" key="1">
    <source>
        <dbReference type="SAM" id="SignalP"/>
    </source>
</evidence>
<dbReference type="Proteomes" id="UP001180531">
    <property type="component" value="Unassembled WGS sequence"/>
</dbReference>
<protein>
    <recommendedName>
        <fullName evidence="4">Secreted protein</fullName>
    </recommendedName>
</protein>
<proteinExistence type="predicted"/>
<feature type="chain" id="PRO_5046432528" description="Secreted protein" evidence="1">
    <location>
        <begin position="29"/>
        <end position="154"/>
    </location>
</feature>
<keyword evidence="1" id="KW-0732">Signal</keyword>
<evidence type="ECO:0000313" key="3">
    <source>
        <dbReference type="Proteomes" id="UP001180531"/>
    </source>
</evidence>
<comment type="caution">
    <text evidence="2">The sequence shown here is derived from an EMBL/GenBank/DDBJ whole genome shotgun (WGS) entry which is preliminary data.</text>
</comment>
<gene>
    <name evidence="2" type="ORF">RM609_20770</name>
</gene>
<dbReference type="RefSeq" id="WP_311612931.1">
    <property type="nucleotide sequence ID" value="NZ_JAVRFI010000013.1"/>
</dbReference>
<evidence type="ECO:0000313" key="2">
    <source>
        <dbReference type="EMBL" id="MDT0451496.1"/>
    </source>
</evidence>
<reference evidence="2" key="1">
    <citation type="submission" date="2024-05" db="EMBL/GenBank/DDBJ databases">
        <title>30 novel species of actinomycetes from the DSMZ collection.</title>
        <authorList>
            <person name="Nouioui I."/>
        </authorList>
    </citation>
    <scope>NUCLEOTIDE SEQUENCE</scope>
    <source>
        <strain evidence="2">DSM 40473</strain>
    </source>
</reference>
<organism evidence="2 3">
    <name type="scientific">Streptomyces hesseae</name>
    <dbReference type="NCBI Taxonomy" id="3075519"/>
    <lineage>
        <taxon>Bacteria</taxon>
        <taxon>Bacillati</taxon>
        <taxon>Actinomycetota</taxon>
        <taxon>Actinomycetes</taxon>
        <taxon>Kitasatosporales</taxon>
        <taxon>Streptomycetaceae</taxon>
        <taxon>Streptomyces</taxon>
    </lineage>
</organism>
<accession>A0ABU2SR73</accession>
<evidence type="ECO:0008006" key="4">
    <source>
        <dbReference type="Google" id="ProtNLM"/>
    </source>
</evidence>
<name>A0ABU2SR73_9ACTN</name>